<comment type="caution">
    <text evidence="1">The sequence shown here is derived from an EMBL/GenBank/DDBJ whole genome shotgun (WGS) entry which is preliminary data.</text>
</comment>
<dbReference type="EMBL" id="JAOYFB010000065">
    <property type="protein sequence ID" value="KAK4045819.1"/>
    <property type="molecule type" value="Genomic_DNA"/>
</dbReference>
<dbReference type="Proteomes" id="UP001234178">
    <property type="component" value="Unassembled WGS sequence"/>
</dbReference>
<evidence type="ECO:0000313" key="1">
    <source>
        <dbReference type="EMBL" id="KAK4045819.1"/>
    </source>
</evidence>
<accession>A0ABR0BB69</accession>
<sequence length="140" mass="15753">MSSERALLPFCLPMKGSRVCLDRDQLSGASHWIAKNRACDLNLMNFQDSVIEPKALLKAFTPEGSSHQAIIQISQYRRRRTVKEGTNLPASHHHHVIETSPRAILLRLSRMSATPIKRRDPDTASLHWTLTPTTCAQCIV</sequence>
<keyword evidence="2" id="KW-1185">Reference proteome</keyword>
<gene>
    <name evidence="1" type="ORF">OUZ56_033821</name>
</gene>
<proteinExistence type="predicted"/>
<evidence type="ECO:0000313" key="2">
    <source>
        <dbReference type="Proteomes" id="UP001234178"/>
    </source>
</evidence>
<name>A0ABR0BB69_9CRUS</name>
<protein>
    <submittedName>
        <fullName evidence="1">Uncharacterized protein</fullName>
    </submittedName>
</protein>
<reference evidence="1 2" key="1">
    <citation type="journal article" date="2023" name="Nucleic Acids Res.">
        <title>The hologenome of Daphnia magna reveals possible DNA methylation and microbiome-mediated evolution of the host genome.</title>
        <authorList>
            <person name="Chaturvedi A."/>
            <person name="Li X."/>
            <person name="Dhandapani V."/>
            <person name="Marshall H."/>
            <person name="Kissane S."/>
            <person name="Cuenca-Cambronero M."/>
            <person name="Asole G."/>
            <person name="Calvet F."/>
            <person name="Ruiz-Romero M."/>
            <person name="Marangio P."/>
            <person name="Guigo R."/>
            <person name="Rago D."/>
            <person name="Mirbahai L."/>
            <person name="Eastwood N."/>
            <person name="Colbourne J.K."/>
            <person name="Zhou J."/>
            <person name="Mallon E."/>
            <person name="Orsini L."/>
        </authorList>
    </citation>
    <scope>NUCLEOTIDE SEQUENCE [LARGE SCALE GENOMIC DNA]</scope>
    <source>
        <strain evidence="1">LRV0_1</strain>
    </source>
</reference>
<organism evidence="1 2">
    <name type="scientific">Daphnia magna</name>
    <dbReference type="NCBI Taxonomy" id="35525"/>
    <lineage>
        <taxon>Eukaryota</taxon>
        <taxon>Metazoa</taxon>
        <taxon>Ecdysozoa</taxon>
        <taxon>Arthropoda</taxon>
        <taxon>Crustacea</taxon>
        <taxon>Branchiopoda</taxon>
        <taxon>Diplostraca</taxon>
        <taxon>Cladocera</taxon>
        <taxon>Anomopoda</taxon>
        <taxon>Daphniidae</taxon>
        <taxon>Daphnia</taxon>
    </lineage>
</organism>